<sequence length="154" mass="16913">MHLDSGTPDKATLRALLLTAVGAARAQGINGRDALLDHAQAAVARWADEHRQTVDLAQIRRRMLHFAGGPNARFWEEPIPPEQEPLPKGLAALIDHAWRYHEPVLWAEDIDRDADPRAVWPAVAKAVRERGAPDPRAIWLADAIAAAAIGEVRP</sequence>
<reference evidence="2" key="1">
    <citation type="submission" date="2017-10" db="EMBL/GenBank/DDBJ databases">
        <authorList>
            <person name="Kravchenko I.K."/>
            <person name="Grouzdev D.S."/>
        </authorList>
    </citation>
    <scope>NUCLEOTIDE SEQUENCE [LARGE SCALE GENOMIC DNA]</scope>
    <source>
        <strain evidence="2">B2</strain>
    </source>
</reference>
<dbReference type="RefSeq" id="WP_098734580.1">
    <property type="nucleotide sequence ID" value="NZ_PDKW01000036.1"/>
</dbReference>
<organism evidence="1 2">
    <name type="scientific">Azospirillum palustre</name>
    <dbReference type="NCBI Taxonomy" id="2044885"/>
    <lineage>
        <taxon>Bacteria</taxon>
        <taxon>Pseudomonadati</taxon>
        <taxon>Pseudomonadota</taxon>
        <taxon>Alphaproteobacteria</taxon>
        <taxon>Rhodospirillales</taxon>
        <taxon>Azospirillaceae</taxon>
        <taxon>Azospirillum</taxon>
    </lineage>
</organism>
<evidence type="ECO:0000313" key="1">
    <source>
        <dbReference type="EMBL" id="PGH59228.1"/>
    </source>
</evidence>
<name>A0A2B8BNV0_9PROT</name>
<evidence type="ECO:0000313" key="2">
    <source>
        <dbReference type="Proteomes" id="UP000225379"/>
    </source>
</evidence>
<dbReference type="EMBL" id="PDKW01000036">
    <property type="protein sequence ID" value="PGH59228.1"/>
    <property type="molecule type" value="Genomic_DNA"/>
</dbReference>
<keyword evidence="2" id="KW-1185">Reference proteome</keyword>
<dbReference type="AlphaFoldDB" id="A0A2B8BNV0"/>
<proteinExistence type="predicted"/>
<protein>
    <submittedName>
        <fullName evidence="1">Uncharacterized protein</fullName>
    </submittedName>
</protein>
<gene>
    <name evidence="1" type="ORF">CRT60_00925</name>
</gene>
<dbReference type="OrthoDB" id="9928479at2"/>
<dbReference type="Proteomes" id="UP000225379">
    <property type="component" value="Unassembled WGS sequence"/>
</dbReference>
<comment type="caution">
    <text evidence="1">The sequence shown here is derived from an EMBL/GenBank/DDBJ whole genome shotgun (WGS) entry which is preliminary data.</text>
</comment>
<accession>A0A2B8BNV0</accession>